<reference evidence="1" key="1">
    <citation type="submission" date="2021-05" db="EMBL/GenBank/DDBJ databases">
        <authorList>
            <person name="Alioto T."/>
            <person name="Alioto T."/>
            <person name="Gomez Garrido J."/>
        </authorList>
    </citation>
    <scope>NUCLEOTIDE SEQUENCE</scope>
</reference>
<evidence type="ECO:0000313" key="1">
    <source>
        <dbReference type="EMBL" id="CAG6662044.1"/>
    </source>
</evidence>
<organism evidence="1">
    <name type="scientific">Cacopsylla melanoneura</name>
    <dbReference type="NCBI Taxonomy" id="428564"/>
    <lineage>
        <taxon>Eukaryota</taxon>
        <taxon>Metazoa</taxon>
        <taxon>Ecdysozoa</taxon>
        <taxon>Arthropoda</taxon>
        <taxon>Hexapoda</taxon>
        <taxon>Insecta</taxon>
        <taxon>Pterygota</taxon>
        <taxon>Neoptera</taxon>
        <taxon>Paraneoptera</taxon>
        <taxon>Hemiptera</taxon>
        <taxon>Sternorrhyncha</taxon>
        <taxon>Psylloidea</taxon>
        <taxon>Psyllidae</taxon>
        <taxon>Psyllinae</taxon>
        <taxon>Cacopsylla</taxon>
    </lineage>
</organism>
<protein>
    <submittedName>
        <fullName evidence="1">Uncharacterized protein</fullName>
    </submittedName>
</protein>
<accession>A0A8D8WL63</accession>
<dbReference type="EMBL" id="HBUF01201377">
    <property type="protein sequence ID" value="CAG6662044.1"/>
    <property type="molecule type" value="Transcribed_RNA"/>
</dbReference>
<sequence length="118" mass="13236">MRAHLAFPPLPFIPSLSYSLTHSILYPLSLSLIPFSTLPSDRVSPSHPCFPYSLFPLPIIIPLPSIVLPFPSPLLSPSFRSLLTTQLVQTPLYCFKLKSMFLNLSRMLVSNTHNKCII</sequence>
<name>A0A8D8WL63_9HEMI</name>
<dbReference type="AlphaFoldDB" id="A0A8D8WL63"/>
<proteinExistence type="predicted"/>